<keyword evidence="2" id="KW-0812">Transmembrane</keyword>
<dbReference type="eggNOG" id="COG1538">
    <property type="taxonomic scope" value="Bacteria"/>
</dbReference>
<dbReference type="SUPFAM" id="SSF56954">
    <property type="entry name" value="Outer membrane efflux proteins (OEP)"/>
    <property type="match status" value="1"/>
</dbReference>
<accession>Q2SET1</accession>
<dbReference type="HOGENOM" id="CLU_012817_13_1_6"/>
<reference evidence="4 5" key="1">
    <citation type="journal article" date="2005" name="Nucleic Acids Res.">
        <title>Genomic blueprint of Hahella chejuensis, a marine microbe producing an algicidal agent.</title>
        <authorList>
            <person name="Jeong H."/>
            <person name="Yim J.H."/>
            <person name="Lee C."/>
            <person name="Choi S.-H."/>
            <person name="Park Y.K."/>
            <person name="Yoon S.H."/>
            <person name="Hur C.-G."/>
            <person name="Kang H.-Y."/>
            <person name="Kim D."/>
            <person name="Lee H.H."/>
            <person name="Park K.H."/>
            <person name="Park S.-H."/>
            <person name="Park H.-S."/>
            <person name="Lee H.K."/>
            <person name="Oh T.K."/>
            <person name="Kim J.F."/>
        </authorList>
    </citation>
    <scope>NUCLEOTIDE SEQUENCE [LARGE SCALE GENOMIC DNA]</scope>
    <source>
        <strain evidence="4 5">KCTC 2396</strain>
    </source>
</reference>
<keyword evidence="2" id="KW-0449">Lipoprotein</keyword>
<evidence type="ECO:0000256" key="3">
    <source>
        <dbReference type="SAM" id="MobiDB-lite"/>
    </source>
</evidence>
<organism evidence="4 5">
    <name type="scientific">Hahella chejuensis (strain KCTC 2396)</name>
    <dbReference type="NCBI Taxonomy" id="349521"/>
    <lineage>
        <taxon>Bacteria</taxon>
        <taxon>Pseudomonadati</taxon>
        <taxon>Pseudomonadota</taxon>
        <taxon>Gammaproteobacteria</taxon>
        <taxon>Oceanospirillales</taxon>
        <taxon>Hahellaceae</taxon>
        <taxon>Hahella</taxon>
    </lineage>
</organism>
<keyword evidence="2" id="KW-0564">Palmitate</keyword>
<evidence type="ECO:0000313" key="4">
    <source>
        <dbReference type="EMBL" id="ABC30843.1"/>
    </source>
</evidence>
<proteinExistence type="inferred from homology"/>
<dbReference type="EMBL" id="CP000155">
    <property type="protein sequence ID" value="ABC30843.1"/>
    <property type="molecule type" value="Genomic_DNA"/>
</dbReference>
<dbReference type="GO" id="GO:0009279">
    <property type="term" value="C:cell outer membrane"/>
    <property type="evidence" value="ECO:0007669"/>
    <property type="project" value="UniProtKB-SubCell"/>
</dbReference>
<dbReference type="Pfam" id="PF02321">
    <property type="entry name" value="OEP"/>
    <property type="match status" value="2"/>
</dbReference>
<dbReference type="Gene3D" id="2.20.200.10">
    <property type="entry name" value="Outer membrane efflux proteins (OEP)"/>
    <property type="match status" value="1"/>
</dbReference>
<name>Q2SET1_HAHCH</name>
<evidence type="ECO:0000313" key="5">
    <source>
        <dbReference type="Proteomes" id="UP000000238"/>
    </source>
</evidence>
<sequence>MSPLLVSNLSGSMKLSVVLHFKRCIIPVLLLSLTACSLAPAKQAGELENMEAPAAWEHALGEGVALESLTDLIADGQLQSLLQEAMQANPDLRQTALRLRESGLTLKAQNASQLPEVSASAKGERSGSEEAGSHNAYTAGLNLSWELDIWGRLSDQSDAAGEDYIAVEEDLNAAKASLAAQVMQTWIALSADQSRLDIQQARIDSLQLTETTILERFQSGLGDLADLDAARLSTANAKAQLEQLQQTFHDRLRTLNVLLGRLPQAEILTAEILPDVALPHANTPLQVIGARPDLKAAYRRIRAEDARTNAAYKNLLPGFSLSASLSDSGERVSDLFRQSPAWSLLGSMTAPLFNGGKIKANADTQASVAERAWWSYRETLLNALNEVESGLESERRLSAQQVHYQSAREHAESSLNHYQELYSQGLADITDLLQAQRSLFDAQTQLLETRRDHMSNRITLGLALGLTL</sequence>
<dbReference type="Gene3D" id="1.20.1600.10">
    <property type="entry name" value="Outer membrane efflux proteins (OEP)"/>
    <property type="match status" value="1"/>
</dbReference>
<evidence type="ECO:0000256" key="1">
    <source>
        <dbReference type="ARBA" id="ARBA00007613"/>
    </source>
</evidence>
<protein>
    <submittedName>
        <fullName evidence="4">Outer membrane protein</fullName>
    </submittedName>
</protein>
<feature type="compositionally biased region" description="Basic and acidic residues" evidence="3">
    <location>
        <begin position="122"/>
        <end position="132"/>
    </location>
</feature>
<dbReference type="NCBIfam" id="TIGR01845">
    <property type="entry name" value="outer_NodT"/>
    <property type="match status" value="1"/>
</dbReference>
<keyword evidence="2" id="KW-0472">Membrane</keyword>
<keyword evidence="2" id="KW-1134">Transmembrane beta strand</keyword>
<dbReference type="PANTHER" id="PTHR30203">
    <property type="entry name" value="OUTER MEMBRANE CATION EFFLUX PROTEIN"/>
    <property type="match status" value="1"/>
</dbReference>
<gene>
    <name evidence="4" type="ordered locus">HCH_04133</name>
</gene>
<comment type="similarity">
    <text evidence="1 2">Belongs to the outer membrane factor (OMF) (TC 1.B.17) family.</text>
</comment>
<dbReference type="AlphaFoldDB" id="Q2SET1"/>
<keyword evidence="5" id="KW-1185">Reference proteome</keyword>
<dbReference type="Proteomes" id="UP000000238">
    <property type="component" value="Chromosome"/>
</dbReference>
<dbReference type="InterPro" id="IPR003423">
    <property type="entry name" value="OMP_efflux"/>
</dbReference>
<comment type="subcellular location">
    <subcellularLocation>
        <location evidence="2">Cell outer membrane</location>
        <topology evidence="2">Lipid-anchor</topology>
    </subcellularLocation>
</comment>
<evidence type="ECO:0000256" key="2">
    <source>
        <dbReference type="RuleBase" id="RU362097"/>
    </source>
</evidence>
<dbReference type="GO" id="GO:0015562">
    <property type="term" value="F:efflux transmembrane transporter activity"/>
    <property type="evidence" value="ECO:0007669"/>
    <property type="project" value="InterPro"/>
</dbReference>
<dbReference type="STRING" id="349521.HCH_04133"/>
<dbReference type="KEGG" id="hch:HCH_04133"/>
<dbReference type="InterPro" id="IPR010131">
    <property type="entry name" value="MdtP/NodT-like"/>
</dbReference>
<feature type="region of interest" description="Disordered" evidence="3">
    <location>
        <begin position="109"/>
        <end position="133"/>
    </location>
</feature>